<evidence type="ECO:0000259" key="3">
    <source>
        <dbReference type="Pfam" id="PF12697"/>
    </source>
</evidence>
<dbReference type="Pfam" id="PF12697">
    <property type="entry name" value="Abhydrolase_6"/>
    <property type="match status" value="1"/>
</dbReference>
<keyword evidence="5" id="KW-1185">Reference proteome</keyword>
<dbReference type="Gene3D" id="3.40.50.1820">
    <property type="entry name" value="alpha/beta hydrolase"/>
    <property type="match status" value="1"/>
</dbReference>
<comment type="similarity">
    <text evidence="1">Belongs to the AB hydrolase superfamily. AB hydrolase 4 family.</text>
</comment>
<organism evidence="4 5">
    <name type="scientific">Thermocoleostomius sinensis A174</name>
    <dbReference type="NCBI Taxonomy" id="2016057"/>
    <lineage>
        <taxon>Bacteria</taxon>
        <taxon>Bacillati</taxon>
        <taxon>Cyanobacteriota</taxon>
        <taxon>Cyanophyceae</taxon>
        <taxon>Oculatellales</taxon>
        <taxon>Oculatellaceae</taxon>
        <taxon>Thermocoleostomius</taxon>
    </lineage>
</organism>
<dbReference type="Proteomes" id="UP001163152">
    <property type="component" value="Chromosome"/>
</dbReference>
<protein>
    <submittedName>
        <fullName evidence="4">Alpha/beta fold hydrolase</fullName>
    </submittedName>
</protein>
<keyword evidence="4" id="KW-0378">Hydrolase</keyword>
<dbReference type="PIRSF" id="PIRSF005211">
    <property type="entry name" value="Ab_hydro_YheT"/>
    <property type="match status" value="1"/>
</dbReference>
<dbReference type="InterPro" id="IPR029058">
    <property type="entry name" value="AB_hydrolase_fold"/>
</dbReference>
<evidence type="ECO:0000313" key="5">
    <source>
        <dbReference type="Proteomes" id="UP001163152"/>
    </source>
</evidence>
<dbReference type="InterPro" id="IPR012020">
    <property type="entry name" value="ABHD4"/>
</dbReference>
<feature type="active site" description="Charge relay system" evidence="2">
    <location>
        <position position="149"/>
    </location>
</feature>
<evidence type="ECO:0000256" key="2">
    <source>
        <dbReference type="PIRSR" id="PIRSR005211-1"/>
    </source>
</evidence>
<reference evidence="4" key="1">
    <citation type="submission" date="2022-12" db="EMBL/GenBank/DDBJ databases">
        <title>Polyphasic identification of a Novel Hot-Spring Cyanobacterium Ocullathermofonsia sinensis gen nov. sp. nov. and Genomic Insights on its Adaptations to the Thermal Habitat.</title>
        <authorList>
            <person name="Daroch M."/>
            <person name="Tang J."/>
            <person name="Jiang Y."/>
        </authorList>
    </citation>
    <scope>NUCLEOTIDE SEQUENCE</scope>
    <source>
        <strain evidence="4">PKUAC-SCTA174</strain>
    </source>
</reference>
<gene>
    <name evidence="4" type="ORF">OXH18_14105</name>
</gene>
<dbReference type="PANTHER" id="PTHR10794">
    <property type="entry name" value="ABHYDROLASE DOMAIN-CONTAINING PROTEIN"/>
    <property type="match status" value="1"/>
</dbReference>
<dbReference type="InterPro" id="IPR050960">
    <property type="entry name" value="AB_hydrolase_4_sf"/>
</dbReference>
<name>A0A9E8ZAC2_9CYAN</name>
<dbReference type="SUPFAM" id="SSF53474">
    <property type="entry name" value="alpha/beta-Hydrolases"/>
    <property type="match status" value="1"/>
</dbReference>
<dbReference type="EMBL" id="CP113797">
    <property type="protein sequence ID" value="WAL58319.1"/>
    <property type="molecule type" value="Genomic_DNA"/>
</dbReference>
<evidence type="ECO:0000256" key="1">
    <source>
        <dbReference type="ARBA" id="ARBA00010884"/>
    </source>
</evidence>
<accession>A0A9E8ZAC2</accession>
<feature type="domain" description="AB hydrolase-1" evidence="3">
    <location>
        <begin position="87"/>
        <end position="322"/>
    </location>
</feature>
<dbReference type="GO" id="GO:0047372">
    <property type="term" value="F:monoacylglycerol lipase activity"/>
    <property type="evidence" value="ECO:0007669"/>
    <property type="project" value="TreeGrafter"/>
</dbReference>
<dbReference type="PANTHER" id="PTHR10794:SF94">
    <property type="entry name" value="ESTERASE YHET-RELATED"/>
    <property type="match status" value="1"/>
</dbReference>
<feature type="active site" description="Charge relay system" evidence="2">
    <location>
        <position position="286"/>
    </location>
</feature>
<proteinExistence type="inferred from homology"/>
<dbReference type="InterPro" id="IPR000073">
    <property type="entry name" value="AB_hydrolase_1"/>
</dbReference>
<sequence length="351" mass="38971">MNTFLYQPPWGLRNGLVMTLYAALRTSQRWQVLTLEPEPQYNEKVLRGADRVPLFAKIAIPDHPKGTIVGTYGITGNLDNQWFLSILGRKAVAQGYAVVLFDWRAHGKTAELSPTLTSDGLYEGKDFVHLAAEAKAIGCPAPFWFTGYSLGGQLALWAMKAAQTLPAWGSELAIDPTEIGGGAVICPSLDSNRSLPYLEKDQIGKYVEQAITKQLKILAWQSYQYHPEAFDRTAIERVHSIRSFDHELVIGRLGFASVEEYYDASSALPLLPHLSKPTLILYAADDPLFEPSIVSDLEAIAAQNQSINLVLTQHGGHVGYLSSTACQRQVADCDPWWAWNRILEWITAQSR</sequence>
<feature type="active site" description="Charge relay system" evidence="2">
    <location>
        <position position="317"/>
    </location>
</feature>
<evidence type="ECO:0000313" key="4">
    <source>
        <dbReference type="EMBL" id="WAL58319.1"/>
    </source>
</evidence>
<dbReference type="RefSeq" id="WP_268607727.1">
    <property type="nucleotide sequence ID" value="NZ_CP113797.1"/>
</dbReference>
<dbReference type="AlphaFoldDB" id="A0A9E8ZAC2"/>
<dbReference type="KEGG" id="tsin:OXH18_14105"/>
<dbReference type="GO" id="GO:0034338">
    <property type="term" value="F:short-chain carboxylesterase activity"/>
    <property type="evidence" value="ECO:0007669"/>
    <property type="project" value="TreeGrafter"/>
</dbReference>